<evidence type="ECO:0000313" key="6">
    <source>
        <dbReference type="Proteomes" id="UP000284779"/>
    </source>
</evidence>
<dbReference type="Proteomes" id="UP000284598">
    <property type="component" value="Unassembled WGS sequence"/>
</dbReference>
<comment type="caution">
    <text evidence="3">The sequence shown here is derived from an EMBL/GenBank/DDBJ whole genome shotgun (WGS) entry which is preliminary data.</text>
</comment>
<evidence type="ECO:0000259" key="2">
    <source>
        <dbReference type="Pfam" id="PF11790"/>
    </source>
</evidence>
<dbReference type="PANTHER" id="PTHR34154">
    <property type="entry name" value="ALKALI-SENSITIVE LINKAGE PROTEIN 1"/>
    <property type="match status" value="1"/>
</dbReference>
<dbReference type="PANTHER" id="PTHR34154:SF3">
    <property type="entry name" value="ALKALI-SENSITIVE LINKAGE PROTEIN 1"/>
    <property type="match status" value="1"/>
</dbReference>
<dbReference type="EMBL" id="QSFO01000001">
    <property type="protein sequence ID" value="RHA57414.1"/>
    <property type="molecule type" value="Genomic_DNA"/>
</dbReference>
<dbReference type="GO" id="GO:0071966">
    <property type="term" value="P:fungal-type cell wall polysaccharide metabolic process"/>
    <property type="evidence" value="ECO:0007669"/>
    <property type="project" value="TreeGrafter"/>
</dbReference>
<keyword evidence="1" id="KW-0472">Membrane</keyword>
<accession>A0A413RBY2</accession>
<keyword evidence="6" id="KW-1185">Reference proteome</keyword>
<dbReference type="Gene3D" id="2.60.40.10">
    <property type="entry name" value="Immunoglobulins"/>
    <property type="match status" value="1"/>
</dbReference>
<proteinExistence type="predicted"/>
<dbReference type="InterPro" id="IPR024655">
    <property type="entry name" value="Asl1_glyco_hydro_catalytic"/>
</dbReference>
<reference evidence="5 6" key="1">
    <citation type="submission" date="2018-08" db="EMBL/GenBank/DDBJ databases">
        <title>A genome reference for cultivated species of the human gut microbiota.</title>
        <authorList>
            <person name="Zou Y."/>
            <person name="Xue W."/>
            <person name="Luo G."/>
        </authorList>
    </citation>
    <scope>NUCLEOTIDE SEQUENCE [LARGE SCALE GENOMIC DNA]</scope>
    <source>
        <strain evidence="4 5">AM43-2</strain>
        <strain evidence="3 6">AM44-11BH</strain>
    </source>
</reference>
<dbReference type="InterPro" id="IPR013783">
    <property type="entry name" value="Ig-like_fold"/>
</dbReference>
<gene>
    <name evidence="4" type="ORF">DW929_00860</name>
    <name evidence="3" type="ORF">DW944_02850</name>
</gene>
<dbReference type="EMBL" id="QSFD01000002">
    <property type="protein sequence ID" value="RHA20095.1"/>
    <property type="molecule type" value="Genomic_DNA"/>
</dbReference>
<evidence type="ECO:0000256" key="1">
    <source>
        <dbReference type="SAM" id="Phobius"/>
    </source>
</evidence>
<evidence type="ECO:0000313" key="5">
    <source>
        <dbReference type="Proteomes" id="UP000284598"/>
    </source>
</evidence>
<dbReference type="AlphaFoldDB" id="A0A413RBY2"/>
<feature type="transmembrane region" description="Helical" evidence="1">
    <location>
        <begin position="12"/>
        <end position="35"/>
    </location>
</feature>
<protein>
    <recommendedName>
        <fullName evidence="2">Asl1-like glycosyl hydrolase catalytic domain-containing protein</fullName>
    </recommendedName>
</protein>
<dbReference type="InterPro" id="IPR053183">
    <property type="entry name" value="ASL1"/>
</dbReference>
<dbReference type="InterPro" id="IPR017853">
    <property type="entry name" value="GH"/>
</dbReference>
<dbReference type="PROSITE" id="PS51257">
    <property type="entry name" value="PROKAR_LIPOPROTEIN"/>
    <property type="match status" value="1"/>
</dbReference>
<keyword evidence="1" id="KW-0812">Transmembrane</keyword>
<dbReference type="RefSeq" id="WP_117969610.1">
    <property type="nucleotide sequence ID" value="NZ_QSFD01000002.1"/>
</dbReference>
<keyword evidence="1" id="KW-1133">Transmembrane helix</keyword>
<feature type="domain" description="Asl1-like glycosyl hydrolase catalytic" evidence="2">
    <location>
        <begin position="167"/>
        <end position="391"/>
    </location>
</feature>
<dbReference type="Gene3D" id="3.20.20.80">
    <property type="entry name" value="Glycosidases"/>
    <property type="match status" value="1"/>
</dbReference>
<dbReference type="SUPFAM" id="SSF51445">
    <property type="entry name" value="(Trans)glycosidases"/>
    <property type="match status" value="1"/>
</dbReference>
<organism evidence="3 6">
    <name type="scientific">Eubacterium ventriosum</name>
    <dbReference type="NCBI Taxonomy" id="39496"/>
    <lineage>
        <taxon>Bacteria</taxon>
        <taxon>Bacillati</taxon>
        <taxon>Bacillota</taxon>
        <taxon>Clostridia</taxon>
        <taxon>Eubacteriales</taxon>
        <taxon>Eubacteriaceae</taxon>
        <taxon>Eubacterium</taxon>
    </lineage>
</organism>
<evidence type="ECO:0000313" key="4">
    <source>
        <dbReference type="EMBL" id="RHA57414.1"/>
    </source>
</evidence>
<evidence type="ECO:0000313" key="3">
    <source>
        <dbReference type="EMBL" id="RHA20095.1"/>
    </source>
</evidence>
<dbReference type="Proteomes" id="UP000284779">
    <property type="component" value="Unassembled WGS sequence"/>
</dbReference>
<sequence length="425" mass="49027">MTSKNKRISLKGIFQIILILILGASVLAACIVAVIKYQNVEAAKREQKARISAAEKIVKEKDKWKSDTFITPTSGSLKAAGYITIEWKSAKNMGKVEGYKLYIDNEKVAETDSKTTSFEYYTTKIQSHEIYVEADMQYGSVVYSDIYTFFVNKKGFCLNKDMSMNVTATDWGTSWYYNWDMTPFSYDSFQEMEFVPMMWSSFPGDKDQIAVFPKMGYKSVLAFNEPDREDQANLDVDTAVEGMKAFQNKGIRVGAPATSLCPPWSDNWFVPFMKKMEEQNMDVDFIPIHHYWNWYADEGAQAFLDLVDETWKMYHKPIWITEFAVSGDPGKTKFQRKVVMRYMKKVIAGLDKRDYVERYAWFSFSPTDYKNGGSGLLNHYEGKITDLGYLYQKLGMPKGYDRNNPVKAKANPKEDVIKKYYITVK</sequence>
<name>A0A413RBY2_9FIRM</name>
<dbReference type="Pfam" id="PF11790">
    <property type="entry name" value="Glyco_hydro_cc"/>
    <property type="match status" value="1"/>
</dbReference>